<organism evidence="7 8">
    <name type="scientific">Roseisolibacter agri</name>
    <dbReference type="NCBI Taxonomy" id="2014610"/>
    <lineage>
        <taxon>Bacteria</taxon>
        <taxon>Pseudomonadati</taxon>
        <taxon>Gemmatimonadota</taxon>
        <taxon>Gemmatimonadia</taxon>
        <taxon>Gemmatimonadales</taxon>
        <taxon>Gemmatimonadaceae</taxon>
        <taxon>Roseisolibacter</taxon>
    </lineage>
</organism>
<evidence type="ECO:0000313" key="7">
    <source>
        <dbReference type="EMBL" id="GLC24793.1"/>
    </source>
</evidence>
<dbReference type="NCBIfam" id="TIGR02937">
    <property type="entry name" value="sigma70-ECF"/>
    <property type="match status" value="1"/>
</dbReference>
<reference evidence="7" key="1">
    <citation type="submission" date="2022-08" db="EMBL/GenBank/DDBJ databases">
        <title>Draft genome sequencing of Roseisolibacter agri AW1220.</title>
        <authorList>
            <person name="Tobiishi Y."/>
            <person name="Tonouchi A."/>
        </authorList>
    </citation>
    <scope>NUCLEOTIDE SEQUENCE</scope>
    <source>
        <strain evidence="7">AW1220</strain>
    </source>
</reference>
<dbReference type="InterPro" id="IPR053812">
    <property type="entry name" value="HTH_Sigma70_ECF-like"/>
</dbReference>
<accession>A0AA37V9V3</accession>
<dbReference type="InterPro" id="IPR036388">
    <property type="entry name" value="WH-like_DNA-bd_sf"/>
</dbReference>
<dbReference type="SUPFAM" id="SSF88946">
    <property type="entry name" value="Sigma2 domain of RNA polymerase sigma factors"/>
    <property type="match status" value="1"/>
</dbReference>
<name>A0AA37V9V3_9BACT</name>
<dbReference type="Proteomes" id="UP001161325">
    <property type="component" value="Unassembled WGS sequence"/>
</dbReference>
<dbReference type="GO" id="GO:0006352">
    <property type="term" value="P:DNA-templated transcription initiation"/>
    <property type="evidence" value="ECO:0007669"/>
    <property type="project" value="InterPro"/>
</dbReference>
<evidence type="ECO:0000259" key="6">
    <source>
        <dbReference type="Pfam" id="PF07638"/>
    </source>
</evidence>
<comment type="similarity">
    <text evidence="1">Belongs to the sigma-70 factor family. ECF subfamily.</text>
</comment>
<keyword evidence="7" id="KW-0240">DNA-directed RNA polymerase</keyword>
<sequence>MTAPHGTTPSAPPTPAGDVTQQLHHASAGDRAAYDRLFALAYDELQGVAARQLRRVDARRAIDPSELVSELYLKLRDQLRGEWAGRAHFYGVAARAMRQILVDLARRQQAAKRGGGDWHPTTLTGKQLPADVALEDVLALDAVLEQLAPRQRQIVELRFFAGASEQEIADLLGTSTRTVQREWTRARAWLYRALYATDGSPGGDAPT</sequence>
<keyword evidence="3" id="KW-0731">Sigma factor</keyword>
<comment type="caution">
    <text evidence="7">The sequence shown here is derived from an EMBL/GenBank/DDBJ whole genome shotgun (WGS) entry which is preliminary data.</text>
</comment>
<dbReference type="PANTHER" id="PTHR43133:SF39">
    <property type="entry name" value="SIMILAR TO RNA POLYMERASE SIGMA-E FACTOR"/>
    <property type="match status" value="1"/>
</dbReference>
<gene>
    <name evidence="7" type="ORF">rosag_13060</name>
</gene>
<evidence type="ECO:0000256" key="4">
    <source>
        <dbReference type="ARBA" id="ARBA00023163"/>
    </source>
</evidence>
<dbReference type="CDD" id="cd06171">
    <property type="entry name" value="Sigma70_r4"/>
    <property type="match status" value="1"/>
</dbReference>
<dbReference type="NCBIfam" id="TIGR02999">
    <property type="entry name" value="Sig-70_X6"/>
    <property type="match status" value="1"/>
</dbReference>
<dbReference type="AlphaFoldDB" id="A0AA37V9V3"/>
<feature type="region of interest" description="Disordered" evidence="5">
    <location>
        <begin position="1"/>
        <end position="25"/>
    </location>
</feature>
<dbReference type="Pfam" id="PF07638">
    <property type="entry name" value="Sigma70_ECF"/>
    <property type="match status" value="1"/>
</dbReference>
<evidence type="ECO:0000256" key="2">
    <source>
        <dbReference type="ARBA" id="ARBA00023015"/>
    </source>
</evidence>
<dbReference type="GO" id="GO:0016987">
    <property type="term" value="F:sigma factor activity"/>
    <property type="evidence" value="ECO:0007669"/>
    <property type="project" value="UniProtKB-KW"/>
</dbReference>
<dbReference type="InterPro" id="IPR013324">
    <property type="entry name" value="RNA_pol_sigma_r3/r4-like"/>
</dbReference>
<evidence type="ECO:0000256" key="3">
    <source>
        <dbReference type="ARBA" id="ARBA00023082"/>
    </source>
</evidence>
<dbReference type="InterPro" id="IPR014284">
    <property type="entry name" value="RNA_pol_sigma-70_dom"/>
</dbReference>
<keyword evidence="2" id="KW-0805">Transcription regulation</keyword>
<evidence type="ECO:0000256" key="1">
    <source>
        <dbReference type="ARBA" id="ARBA00010641"/>
    </source>
</evidence>
<dbReference type="InterPro" id="IPR013325">
    <property type="entry name" value="RNA_pol_sigma_r2"/>
</dbReference>
<protein>
    <submittedName>
        <fullName evidence="7">DNA-directed RNA polymerase sigma-70 factor</fullName>
    </submittedName>
</protein>
<feature type="domain" description="RNA polymerase sigma-70 ECF-like HTH" evidence="6">
    <location>
        <begin position="18"/>
        <end position="194"/>
    </location>
</feature>
<dbReference type="InterPro" id="IPR039425">
    <property type="entry name" value="RNA_pol_sigma-70-like"/>
</dbReference>
<evidence type="ECO:0000313" key="8">
    <source>
        <dbReference type="Proteomes" id="UP001161325"/>
    </source>
</evidence>
<dbReference type="EMBL" id="BRXS01000002">
    <property type="protein sequence ID" value="GLC24793.1"/>
    <property type="molecule type" value="Genomic_DNA"/>
</dbReference>
<dbReference type="PANTHER" id="PTHR43133">
    <property type="entry name" value="RNA POLYMERASE ECF-TYPE SIGMA FACTO"/>
    <property type="match status" value="1"/>
</dbReference>
<dbReference type="InterPro" id="IPR011517">
    <property type="entry name" value="RNA_pol_sigma70_ECF-like"/>
</dbReference>
<keyword evidence="4" id="KW-0804">Transcription</keyword>
<dbReference type="GO" id="GO:0000428">
    <property type="term" value="C:DNA-directed RNA polymerase complex"/>
    <property type="evidence" value="ECO:0007669"/>
    <property type="project" value="UniProtKB-KW"/>
</dbReference>
<evidence type="ECO:0000256" key="5">
    <source>
        <dbReference type="SAM" id="MobiDB-lite"/>
    </source>
</evidence>
<proteinExistence type="inferred from homology"/>
<dbReference type="RefSeq" id="WP_284349238.1">
    <property type="nucleotide sequence ID" value="NZ_BRXS01000002.1"/>
</dbReference>
<dbReference type="SUPFAM" id="SSF88659">
    <property type="entry name" value="Sigma3 and sigma4 domains of RNA polymerase sigma factors"/>
    <property type="match status" value="1"/>
</dbReference>
<dbReference type="Gene3D" id="1.10.10.10">
    <property type="entry name" value="Winged helix-like DNA-binding domain superfamily/Winged helix DNA-binding domain"/>
    <property type="match status" value="1"/>
</dbReference>
<keyword evidence="8" id="KW-1185">Reference proteome</keyword>